<accession>A0A4R3MES4</accession>
<dbReference type="AlphaFoldDB" id="A0A4R3MES4"/>
<dbReference type="InterPro" id="IPR058240">
    <property type="entry name" value="rSAM_sf"/>
</dbReference>
<reference evidence="8 9" key="1">
    <citation type="submission" date="2019-03" db="EMBL/GenBank/DDBJ databases">
        <title>Genomic Encyclopedia of Type Strains, Phase IV (KMG-IV): sequencing the most valuable type-strain genomes for metagenomic binning, comparative biology and taxonomic classification.</title>
        <authorList>
            <person name="Goeker M."/>
        </authorList>
    </citation>
    <scope>NUCLEOTIDE SEQUENCE [LARGE SCALE GENOMIC DNA]</scope>
    <source>
        <strain evidence="8 9">DSM 24629</strain>
    </source>
</reference>
<evidence type="ECO:0000256" key="3">
    <source>
        <dbReference type="ARBA" id="ARBA00022723"/>
    </source>
</evidence>
<keyword evidence="3" id="KW-0479">Metal-binding</keyword>
<dbReference type="SFLD" id="SFLDS00029">
    <property type="entry name" value="Radical_SAM"/>
    <property type="match status" value="1"/>
</dbReference>
<dbReference type="RefSeq" id="WP_132253886.1">
    <property type="nucleotide sequence ID" value="NZ_SMAL01000013.1"/>
</dbReference>
<dbReference type="Pfam" id="PF13311">
    <property type="entry name" value="DUF4080"/>
    <property type="match status" value="1"/>
</dbReference>
<dbReference type="Pfam" id="PF04055">
    <property type="entry name" value="Radical_SAM"/>
    <property type="match status" value="1"/>
</dbReference>
<evidence type="ECO:0000313" key="8">
    <source>
        <dbReference type="EMBL" id="TCT12164.1"/>
    </source>
</evidence>
<dbReference type="InterPro" id="IPR051198">
    <property type="entry name" value="BchE-like"/>
</dbReference>
<evidence type="ECO:0000256" key="2">
    <source>
        <dbReference type="ARBA" id="ARBA00022691"/>
    </source>
</evidence>
<keyword evidence="5" id="KW-0411">Iron-sulfur</keyword>
<dbReference type="EMBL" id="SMAL01000013">
    <property type="protein sequence ID" value="TCT12164.1"/>
    <property type="molecule type" value="Genomic_DNA"/>
</dbReference>
<protein>
    <submittedName>
        <fullName evidence="8">Radical SAM superfamily enzyme YgiQ (UPF0313 family)</fullName>
    </submittedName>
</protein>
<proteinExistence type="predicted"/>
<dbReference type="GO" id="GO:0003824">
    <property type="term" value="F:catalytic activity"/>
    <property type="evidence" value="ECO:0007669"/>
    <property type="project" value="InterPro"/>
</dbReference>
<dbReference type="Proteomes" id="UP000294902">
    <property type="component" value="Unassembled WGS sequence"/>
</dbReference>
<comment type="caution">
    <text evidence="8">The sequence shown here is derived from an EMBL/GenBank/DDBJ whole genome shotgun (WGS) entry which is preliminary data.</text>
</comment>
<evidence type="ECO:0000256" key="4">
    <source>
        <dbReference type="ARBA" id="ARBA00023004"/>
    </source>
</evidence>
<dbReference type="PROSITE" id="PS51918">
    <property type="entry name" value="RADICAL_SAM"/>
    <property type="match status" value="1"/>
</dbReference>
<dbReference type="InterPro" id="IPR036724">
    <property type="entry name" value="Cobalamin-bd_sf"/>
</dbReference>
<gene>
    <name evidence="8" type="ORF">EDC18_11310</name>
</gene>
<sequence length="581" mass="68309">MKILLTSINAKFIHSNLAIHSIRAYSKEYEKNIQIREFTINNSVDDILREIYKENPNVLAISTYIWNIEMVKDIIIEIKKILPNIEIWLGGPEVSFDSEKQLERYNMIKGIITGEGEGIFKDITSYYVDGQPSLNKIQGIVFRDQARIINTGIRPILDINTIPFAYEEIIETFENKIIYYESSRGCPFSCQYCLSSIERAVRFRDLDLVKIELKQFIQASVKQVKFVDRTFNCKKEHALGIWNFLKENDNGFTNFHFEIAADLIDEDMLEFLSTVRQGLFQFEIGVQSTNEATLDIIQRKTNFSKLSQAVKALNTFQNIHQHLDLIAGLPKEDYNTFKKSFNDVYALAPEQLQLGFLKVLKGSGIFNRKEELGIVHRDKPPYEVITTKELTYGEIQTLKMIEEMVEIYYNSGQFTHTIKFIEKYFVNPFEMFESMANYYEKNNLNTLQHSRIARYDILLEYFNTHIEKNNKVIEEILILDLYLQENLKKRPEWAQEKEEYKESIKDFYKESENITQYLPQYKGYTAKQITRMTHIETFTVDIMKFIKTKEIVSGEKPTFILFDYLDRNPLNHHAKIKQIPL</sequence>
<dbReference type="SFLD" id="SFLDG01082">
    <property type="entry name" value="B12-binding_domain_containing"/>
    <property type="match status" value="1"/>
</dbReference>
<feature type="domain" description="B12-binding" evidence="6">
    <location>
        <begin position="1"/>
        <end position="134"/>
    </location>
</feature>
<dbReference type="InterPro" id="IPR007197">
    <property type="entry name" value="rSAM"/>
</dbReference>
<organism evidence="8 9">
    <name type="scientific">Natranaerovirga pectinivora</name>
    <dbReference type="NCBI Taxonomy" id="682400"/>
    <lineage>
        <taxon>Bacteria</taxon>
        <taxon>Bacillati</taxon>
        <taxon>Bacillota</taxon>
        <taxon>Clostridia</taxon>
        <taxon>Lachnospirales</taxon>
        <taxon>Natranaerovirgaceae</taxon>
        <taxon>Natranaerovirga</taxon>
    </lineage>
</organism>
<dbReference type="InterPro" id="IPR025288">
    <property type="entry name" value="DUF4080"/>
</dbReference>
<name>A0A4R3MES4_9FIRM</name>
<evidence type="ECO:0000313" key="9">
    <source>
        <dbReference type="Proteomes" id="UP000294902"/>
    </source>
</evidence>
<dbReference type="PANTHER" id="PTHR43409:SF16">
    <property type="entry name" value="SLR0320 PROTEIN"/>
    <property type="match status" value="1"/>
</dbReference>
<dbReference type="InterPro" id="IPR023404">
    <property type="entry name" value="rSAM_horseshoe"/>
</dbReference>
<dbReference type="GO" id="GO:0051536">
    <property type="term" value="F:iron-sulfur cluster binding"/>
    <property type="evidence" value="ECO:0007669"/>
    <property type="project" value="UniProtKB-KW"/>
</dbReference>
<dbReference type="OrthoDB" id="9801424at2"/>
<keyword evidence="4" id="KW-0408">Iron</keyword>
<dbReference type="InterPro" id="IPR006158">
    <property type="entry name" value="Cobalamin-bd"/>
</dbReference>
<dbReference type="PROSITE" id="PS51332">
    <property type="entry name" value="B12_BINDING"/>
    <property type="match status" value="1"/>
</dbReference>
<dbReference type="InterPro" id="IPR006638">
    <property type="entry name" value="Elp3/MiaA/NifB-like_rSAM"/>
</dbReference>
<dbReference type="GO" id="GO:0046872">
    <property type="term" value="F:metal ion binding"/>
    <property type="evidence" value="ECO:0007669"/>
    <property type="project" value="UniProtKB-KW"/>
</dbReference>
<feature type="domain" description="Radical SAM core" evidence="7">
    <location>
        <begin position="172"/>
        <end position="399"/>
    </location>
</feature>
<comment type="cofactor">
    <cofactor evidence="1">
        <name>[4Fe-4S] cluster</name>
        <dbReference type="ChEBI" id="CHEBI:49883"/>
    </cofactor>
</comment>
<evidence type="ECO:0000259" key="7">
    <source>
        <dbReference type="PROSITE" id="PS51918"/>
    </source>
</evidence>
<dbReference type="SMART" id="SM00729">
    <property type="entry name" value="Elp3"/>
    <property type="match status" value="1"/>
</dbReference>
<evidence type="ECO:0000256" key="1">
    <source>
        <dbReference type="ARBA" id="ARBA00001966"/>
    </source>
</evidence>
<evidence type="ECO:0000259" key="6">
    <source>
        <dbReference type="PROSITE" id="PS51332"/>
    </source>
</evidence>
<keyword evidence="2" id="KW-0949">S-adenosyl-L-methionine</keyword>
<dbReference type="Gene3D" id="3.40.50.280">
    <property type="entry name" value="Cobalamin-binding domain"/>
    <property type="match status" value="1"/>
</dbReference>
<dbReference type="GO" id="GO:0031419">
    <property type="term" value="F:cobalamin binding"/>
    <property type="evidence" value="ECO:0007669"/>
    <property type="project" value="InterPro"/>
</dbReference>
<dbReference type="Pfam" id="PF02310">
    <property type="entry name" value="B12-binding"/>
    <property type="match status" value="1"/>
</dbReference>
<dbReference type="PANTHER" id="PTHR43409">
    <property type="entry name" value="ANAEROBIC MAGNESIUM-PROTOPORPHYRIN IX MONOMETHYL ESTER CYCLASE-RELATED"/>
    <property type="match status" value="1"/>
</dbReference>
<dbReference type="Gene3D" id="3.80.30.20">
    <property type="entry name" value="tm_1862 like domain"/>
    <property type="match status" value="1"/>
</dbReference>
<dbReference type="SUPFAM" id="SSF52242">
    <property type="entry name" value="Cobalamin (vitamin B12)-binding domain"/>
    <property type="match status" value="1"/>
</dbReference>
<dbReference type="SUPFAM" id="SSF102114">
    <property type="entry name" value="Radical SAM enzymes"/>
    <property type="match status" value="1"/>
</dbReference>
<evidence type="ECO:0000256" key="5">
    <source>
        <dbReference type="ARBA" id="ARBA00023014"/>
    </source>
</evidence>
<keyword evidence="9" id="KW-1185">Reference proteome</keyword>
<dbReference type="GO" id="GO:0005829">
    <property type="term" value="C:cytosol"/>
    <property type="evidence" value="ECO:0007669"/>
    <property type="project" value="TreeGrafter"/>
</dbReference>